<dbReference type="OrthoDB" id="3393036at2"/>
<reference evidence="1 2" key="1">
    <citation type="submission" date="2019-02" db="EMBL/GenBank/DDBJ databases">
        <title>Jishengella sp. nov., isolated from a root of Zingiber montanum.</title>
        <authorList>
            <person name="Kuncharoen N."/>
            <person name="Kudo T."/>
            <person name="Masahiro Y."/>
            <person name="Ohkuma M."/>
            <person name="Tanasupawat S."/>
        </authorList>
    </citation>
    <scope>NUCLEOTIDE SEQUENCE [LARGE SCALE GENOMIC DNA]</scope>
    <source>
        <strain evidence="1 2">PLAI 1-1</strain>
    </source>
</reference>
<dbReference type="Proteomes" id="UP000292274">
    <property type="component" value="Unassembled WGS sequence"/>
</dbReference>
<gene>
    <name evidence="1" type="ORF">E0H26_10400</name>
</gene>
<protein>
    <submittedName>
        <fullName evidence="1">Flavin reductase</fullName>
    </submittedName>
</protein>
<dbReference type="RefSeq" id="WP_131303370.1">
    <property type="nucleotide sequence ID" value="NZ_SJJR01000005.1"/>
</dbReference>
<evidence type="ECO:0000313" key="2">
    <source>
        <dbReference type="Proteomes" id="UP000292274"/>
    </source>
</evidence>
<sequence length="89" mass="9735">MSAHLRDHVPSRPTWRCRACGAAWPCSPAKLRLLAEHRGNLPGLMVYLARLYEEAGVHLGDIPATSLHSRFIGWARAIAPIEGPRSPGS</sequence>
<proteinExistence type="predicted"/>
<evidence type="ECO:0000313" key="1">
    <source>
        <dbReference type="EMBL" id="TCB97994.1"/>
    </source>
</evidence>
<keyword evidence="2" id="KW-1185">Reference proteome</keyword>
<dbReference type="AlphaFoldDB" id="A0A4R0GK90"/>
<organism evidence="1 2">
    <name type="scientific">Micromonospora zingiberis</name>
    <dbReference type="NCBI Taxonomy" id="2053011"/>
    <lineage>
        <taxon>Bacteria</taxon>
        <taxon>Bacillati</taxon>
        <taxon>Actinomycetota</taxon>
        <taxon>Actinomycetes</taxon>
        <taxon>Micromonosporales</taxon>
        <taxon>Micromonosporaceae</taxon>
        <taxon>Micromonospora</taxon>
    </lineage>
</organism>
<comment type="caution">
    <text evidence="1">The sequence shown here is derived from an EMBL/GenBank/DDBJ whole genome shotgun (WGS) entry which is preliminary data.</text>
</comment>
<accession>A0A4R0GK90</accession>
<dbReference type="EMBL" id="SJJR01000005">
    <property type="protein sequence ID" value="TCB97994.1"/>
    <property type="molecule type" value="Genomic_DNA"/>
</dbReference>
<name>A0A4R0GK90_9ACTN</name>